<sequence length="102" mass="11862">MSLISVVHEFAVLYSSRVYQRDKKWSDGRLRYYELNNKLEVLSEDMLLVGSDFYPHQARKPIESGVFSDGSEYTLPNGKLILEFNDYLGSFERDLSNVFAKK</sequence>
<comment type="caution">
    <text evidence="2">The sequence shown here is derived from an EMBL/GenBank/DDBJ whole genome shotgun (WGS) entry which is preliminary data.</text>
</comment>
<organism evidence="2 3">
    <name type="scientific">Metschnikowia bicuspidata var. bicuspidata NRRL YB-4993</name>
    <dbReference type="NCBI Taxonomy" id="869754"/>
    <lineage>
        <taxon>Eukaryota</taxon>
        <taxon>Fungi</taxon>
        <taxon>Dikarya</taxon>
        <taxon>Ascomycota</taxon>
        <taxon>Saccharomycotina</taxon>
        <taxon>Pichiomycetes</taxon>
        <taxon>Metschnikowiaceae</taxon>
        <taxon>Metschnikowia</taxon>
    </lineage>
</organism>
<dbReference type="GeneID" id="30028182"/>
<dbReference type="STRING" id="869754.A0A1A0H526"/>
<accession>A0A1A0H526</accession>
<evidence type="ECO:0000313" key="3">
    <source>
        <dbReference type="Proteomes" id="UP000092555"/>
    </source>
</evidence>
<evidence type="ECO:0000313" key="2">
    <source>
        <dbReference type="EMBL" id="OBA19028.1"/>
    </source>
</evidence>
<proteinExistence type="predicted"/>
<dbReference type="OrthoDB" id="6513042at2759"/>
<dbReference type="Pfam" id="PF10382">
    <property type="entry name" value="ZGRF1-like_N"/>
    <property type="match status" value="1"/>
</dbReference>
<keyword evidence="3" id="KW-1185">Reference proteome</keyword>
<dbReference type="AlphaFoldDB" id="A0A1A0H526"/>
<dbReference type="Proteomes" id="UP000092555">
    <property type="component" value="Unassembled WGS sequence"/>
</dbReference>
<dbReference type="EMBL" id="LXTC01000008">
    <property type="protein sequence ID" value="OBA19028.1"/>
    <property type="molecule type" value="Genomic_DNA"/>
</dbReference>
<feature type="domain" description="5'-3' DNA helicase ZGRF1-like N-terminal" evidence="1">
    <location>
        <begin position="7"/>
        <end position="95"/>
    </location>
</feature>
<protein>
    <recommendedName>
        <fullName evidence="1">5'-3' DNA helicase ZGRF1-like N-terminal domain-containing protein</fullName>
    </recommendedName>
</protein>
<dbReference type="RefSeq" id="XP_018709563.1">
    <property type="nucleotide sequence ID" value="XM_018855206.1"/>
</dbReference>
<feature type="non-terminal residue" evidence="2">
    <location>
        <position position="102"/>
    </location>
</feature>
<dbReference type="InterPro" id="IPR018838">
    <property type="entry name" value="ZGRF1-like_N"/>
</dbReference>
<gene>
    <name evidence="2" type="ORF">METBIDRAFT_22843</name>
</gene>
<evidence type="ECO:0000259" key="1">
    <source>
        <dbReference type="Pfam" id="PF10382"/>
    </source>
</evidence>
<name>A0A1A0H526_9ASCO</name>
<reference evidence="2 3" key="1">
    <citation type="submission" date="2016-05" db="EMBL/GenBank/DDBJ databases">
        <title>Comparative genomics of biotechnologically important yeasts.</title>
        <authorList>
            <consortium name="DOE Joint Genome Institute"/>
            <person name="Riley R."/>
            <person name="Haridas S."/>
            <person name="Wolfe K.H."/>
            <person name="Lopes M.R."/>
            <person name="Hittinger C.T."/>
            <person name="Goker M."/>
            <person name="Salamov A."/>
            <person name="Wisecaver J."/>
            <person name="Long T.M."/>
            <person name="Aerts A.L."/>
            <person name="Barry K."/>
            <person name="Choi C."/>
            <person name="Clum A."/>
            <person name="Coughlan A.Y."/>
            <person name="Deshpande S."/>
            <person name="Douglass A.P."/>
            <person name="Hanson S.J."/>
            <person name="Klenk H.-P."/>
            <person name="LaButti K."/>
            <person name="Lapidus A."/>
            <person name="Lindquist E."/>
            <person name="Lipzen A."/>
            <person name="Meier-kolthoff J.P."/>
            <person name="Ohm R.A."/>
            <person name="Otillar R.P."/>
            <person name="Pangilinan J."/>
            <person name="Peng Y."/>
            <person name="Rokas A."/>
            <person name="Rosa C.A."/>
            <person name="Scheuner C."/>
            <person name="Sibirny A.A."/>
            <person name="Slot J.C."/>
            <person name="Stielow J.B."/>
            <person name="Sun H."/>
            <person name="Kurtzman C.P."/>
            <person name="Blackwell M."/>
            <person name="Grigoriev I.V."/>
            <person name="Jeffries T.W."/>
        </authorList>
    </citation>
    <scope>NUCLEOTIDE SEQUENCE [LARGE SCALE GENOMIC DNA]</scope>
    <source>
        <strain evidence="2 3">NRRL YB-4993</strain>
    </source>
</reference>